<proteinExistence type="predicted"/>
<organism evidence="1 2">
    <name type="scientific">Thauera mechernichensis</name>
    <dbReference type="NCBI Taxonomy" id="82788"/>
    <lineage>
        <taxon>Bacteria</taxon>
        <taxon>Pseudomonadati</taxon>
        <taxon>Pseudomonadota</taxon>
        <taxon>Betaproteobacteria</taxon>
        <taxon>Rhodocyclales</taxon>
        <taxon>Zoogloeaceae</taxon>
        <taxon>Thauera</taxon>
    </lineage>
</organism>
<evidence type="ECO:0000313" key="1">
    <source>
        <dbReference type="EMBL" id="MFD1262385.1"/>
    </source>
</evidence>
<protein>
    <recommendedName>
        <fullName evidence="3">CHAT domain-containing protein</fullName>
    </recommendedName>
</protein>
<evidence type="ECO:0008006" key="3">
    <source>
        <dbReference type="Google" id="ProtNLM"/>
    </source>
</evidence>
<accession>A0ABW3WAZ5</accession>
<comment type="caution">
    <text evidence="1">The sequence shown here is derived from an EMBL/GenBank/DDBJ whole genome shotgun (WGS) entry which is preliminary data.</text>
</comment>
<evidence type="ECO:0000313" key="2">
    <source>
        <dbReference type="Proteomes" id="UP001597158"/>
    </source>
</evidence>
<gene>
    <name evidence="1" type="ORF">ACFQ4M_02240</name>
</gene>
<keyword evidence="2" id="KW-1185">Reference proteome</keyword>
<sequence>MIDRDRLAAWGLGLDDDDFARACAALGALNAAQRRLRRRVSAQRVSAGGSFARPRAAEWSIAQAADRRDGAPLVAWELPALQRLPAFPAALELAQAWQRYLDDAPWGTRLAVYGRGRNWQALLPLLRVLQQPAVSAAAVFVADAFAADGRVDWALPFRLCVLADDPLANAFGAFRAHWREPWPYRFMRADRAVPRVEVMVFSGSLRAVAARLLARGAPCRAAFALVLGGTDVEGGQDGGQLERLVRVVADVLAAEGVACVRALGTAGVDVEQRMHALVRLGDELTHNLPLDVALRQAFGADVLAFLNRDLIRLSHLASAVDRLAGRLKAAPAQASLALSERTLAQLIGTPGVVEALEQVRPSQARGLGRVAQAVASAGENLRSVAPRALARGIDASRERYRYVRESDEASSLTEAVAALAAVEAVQAAEQPETRYVQHGFWRREGEALVEEHECLRVGEQVLLRLRIGPPGEGWQTASEAFPAHELPPRRRRHRLQVVFHEPLQLDAPLTGVLWLPRSGPSSVLEFVLTPRMAAAFEGRISVLHRGRVLQTVLIHAQVVEQGGLAGPRPAITQQVEARVREHWSDLGSRRRFDASFVLNHAHGARPLLTGIAGRRAWATDLSGIQEPVDAINRLLSEVAYSVADYSAGLTAGDNLTLFFRLARLGGDLYSALVIDHLQALNSGGMDVDEATHIQIVSTRADAVVPFEFIYQYLPPDDESDVRFCPDALEALAAGACPGHCAGQQDPRRHVCPMGFWGLRKVIERHVFNPALGRPGDAEVLVQAEPAGDRLRLQLDRSALVGYSAELRQEEVGPLIRLLEGRMQGAVREVKDWDEWRAAVGGEHPTLLVAFPHNTGDKQDVALEIGGKPFKTLRLPREYVHIDGPYPLVLLLGCDVASTAQQYASHIRYFRQAGAAAVVSTIATVFGPHAVKVGEKILEGLLAAAAGRDEDGGAEGSRCLGEVLRAVKRQALLDSLPMALCVVAFGDADWRL</sequence>
<dbReference type="RefSeq" id="WP_277831389.1">
    <property type="nucleotide sequence ID" value="NZ_JARQZE010000003.1"/>
</dbReference>
<dbReference type="EMBL" id="JBHTMC010000002">
    <property type="protein sequence ID" value="MFD1262385.1"/>
    <property type="molecule type" value="Genomic_DNA"/>
</dbReference>
<dbReference type="Proteomes" id="UP001597158">
    <property type="component" value="Unassembled WGS sequence"/>
</dbReference>
<name>A0ABW3WAZ5_9RHOO</name>
<reference evidence="2" key="1">
    <citation type="journal article" date="2019" name="Int. J. Syst. Evol. Microbiol.">
        <title>The Global Catalogue of Microorganisms (GCM) 10K type strain sequencing project: providing services to taxonomists for standard genome sequencing and annotation.</title>
        <authorList>
            <consortium name="The Broad Institute Genomics Platform"/>
            <consortium name="The Broad Institute Genome Sequencing Center for Infectious Disease"/>
            <person name="Wu L."/>
            <person name="Ma J."/>
        </authorList>
    </citation>
    <scope>NUCLEOTIDE SEQUENCE [LARGE SCALE GENOMIC DNA]</scope>
    <source>
        <strain evidence="2">CCUG 48884</strain>
    </source>
</reference>